<accession>A0AAD8XSA3</accession>
<reference evidence="3" key="1">
    <citation type="submission" date="2023-06" db="EMBL/GenBank/DDBJ databases">
        <title>Survivors Of The Sea: Transcriptome response of Skeletonema marinoi to long-term dormancy.</title>
        <authorList>
            <person name="Pinder M.I.M."/>
            <person name="Kourtchenko O."/>
            <person name="Robertson E.K."/>
            <person name="Larsson T."/>
            <person name="Maumus F."/>
            <person name="Osuna-Cruz C.M."/>
            <person name="Vancaester E."/>
            <person name="Stenow R."/>
            <person name="Vandepoele K."/>
            <person name="Ploug H."/>
            <person name="Bruchert V."/>
            <person name="Godhe A."/>
            <person name="Topel M."/>
        </authorList>
    </citation>
    <scope>NUCLEOTIDE SEQUENCE</scope>
    <source>
        <strain evidence="3">R05AC</strain>
    </source>
</reference>
<evidence type="ECO:0000259" key="2">
    <source>
        <dbReference type="PROSITE" id="PS50072"/>
    </source>
</evidence>
<protein>
    <recommendedName>
        <fullName evidence="2">PPIase cyclophilin-type domain-containing protein</fullName>
    </recommendedName>
</protein>
<feature type="signal peptide" evidence="1">
    <location>
        <begin position="1"/>
        <end position="18"/>
    </location>
</feature>
<dbReference type="EMBL" id="JATAAI010000056">
    <property type="protein sequence ID" value="KAK1732909.1"/>
    <property type="molecule type" value="Genomic_DNA"/>
</dbReference>
<sequence length="342" mass="37025">MRVVSALLLALAIQLADGFQIINRLATPQASSVGLKMTEHKDETFAAQEISSDQQRRTLIQQVARSVVAVPILGYSSSASVAIDVSSLPQVTHKVFMDIRISRRDGTFYVKRPENVEDPTDEPIYAHLVLGLYGNVAPNCVQQFLKYVDVPFDLDNPNPSYSTTRFSTLDTESGLLIGGISGLDVTTLAGGNVLQYKGKVIPAKLWLENTKKEEGTPPPVPHGRKGLLTHRNLDLTPSFGVTTRGSSSLDSSHTVFGCVLEDTNGFLEKVIDIPAMTSDGIVTKTSDEPVNVGGGTAVASSLFTAQRRVFRDAAKTFGDSRLDRLPDGKLLRRIEVTQVGSL</sequence>
<feature type="chain" id="PRO_5042217210" description="PPIase cyclophilin-type domain-containing protein" evidence="1">
    <location>
        <begin position="19"/>
        <end position="342"/>
    </location>
</feature>
<name>A0AAD8XSA3_9STRA</name>
<keyword evidence="4" id="KW-1185">Reference proteome</keyword>
<dbReference type="PROSITE" id="PS50072">
    <property type="entry name" value="CSA_PPIASE_2"/>
    <property type="match status" value="1"/>
</dbReference>
<dbReference type="InterPro" id="IPR002130">
    <property type="entry name" value="Cyclophilin-type_PPIase_dom"/>
</dbReference>
<feature type="domain" description="PPIase cyclophilin-type" evidence="2">
    <location>
        <begin position="115"/>
        <end position="289"/>
    </location>
</feature>
<keyword evidence="1" id="KW-0732">Signal</keyword>
<gene>
    <name evidence="3" type="ORF">QTG54_016447</name>
</gene>
<dbReference type="Proteomes" id="UP001224775">
    <property type="component" value="Unassembled WGS sequence"/>
</dbReference>
<organism evidence="3 4">
    <name type="scientific">Skeletonema marinoi</name>
    <dbReference type="NCBI Taxonomy" id="267567"/>
    <lineage>
        <taxon>Eukaryota</taxon>
        <taxon>Sar</taxon>
        <taxon>Stramenopiles</taxon>
        <taxon>Ochrophyta</taxon>
        <taxon>Bacillariophyta</taxon>
        <taxon>Coscinodiscophyceae</taxon>
        <taxon>Thalassiosirophycidae</taxon>
        <taxon>Thalassiosirales</taxon>
        <taxon>Skeletonemataceae</taxon>
        <taxon>Skeletonema</taxon>
        <taxon>Skeletonema marinoi-dohrnii complex</taxon>
    </lineage>
</organism>
<comment type="caution">
    <text evidence="3">The sequence shown here is derived from an EMBL/GenBank/DDBJ whole genome shotgun (WGS) entry which is preliminary data.</text>
</comment>
<dbReference type="Pfam" id="PF00160">
    <property type="entry name" value="Pro_isomerase"/>
    <property type="match status" value="1"/>
</dbReference>
<evidence type="ECO:0000313" key="4">
    <source>
        <dbReference type="Proteomes" id="UP001224775"/>
    </source>
</evidence>
<dbReference type="AlphaFoldDB" id="A0AAD8XSA3"/>
<evidence type="ECO:0000313" key="3">
    <source>
        <dbReference type="EMBL" id="KAK1732909.1"/>
    </source>
</evidence>
<dbReference type="SUPFAM" id="SSF50891">
    <property type="entry name" value="Cyclophilin-like"/>
    <property type="match status" value="1"/>
</dbReference>
<dbReference type="GO" id="GO:0003755">
    <property type="term" value="F:peptidyl-prolyl cis-trans isomerase activity"/>
    <property type="evidence" value="ECO:0007669"/>
    <property type="project" value="InterPro"/>
</dbReference>
<evidence type="ECO:0000256" key="1">
    <source>
        <dbReference type="SAM" id="SignalP"/>
    </source>
</evidence>
<proteinExistence type="predicted"/>
<dbReference type="Gene3D" id="2.40.100.10">
    <property type="entry name" value="Cyclophilin-like"/>
    <property type="match status" value="1"/>
</dbReference>
<dbReference type="InterPro" id="IPR029000">
    <property type="entry name" value="Cyclophilin-like_dom_sf"/>
</dbReference>